<dbReference type="CDD" id="cd15900">
    <property type="entry name" value="EFh_MICU"/>
    <property type="match status" value="1"/>
</dbReference>
<keyword evidence="4" id="KW-0109">Calcium transport</keyword>
<keyword evidence="9" id="KW-0809">Transit peptide</keyword>
<feature type="region of interest" description="Disordered" evidence="14">
    <location>
        <begin position="38"/>
        <end position="57"/>
    </location>
</feature>
<feature type="transmembrane region" description="Helical" evidence="15">
    <location>
        <begin position="65"/>
        <end position="84"/>
    </location>
</feature>
<keyword evidence="5" id="KW-0479">Metal-binding</keyword>
<comment type="subcellular location">
    <subcellularLocation>
        <location evidence="1">Mitochondrion inner membrane</location>
    </subcellularLocation>
    <subcellularLocation>
        <location evidence="2">Mitochondrion intermembrane space</location>
    </subcellularLocation>
</comment>
<dbReference type="Pfam" id="PF13833">
    <property type="entry name" value="EF-hand_8"/>
    <property type="match status" value="1"/>
</dbReference>
<evidence type="ECO:0000256" key="15">
    <source>
        <dbReference type="SAM" id="Phobius"/>
    </source>
</evidence>
<evidence type="ECO:0000256" key="14">
    <source>
        <dbReference type="SAM" id="MobiDB-lite"/>
    </source>
</evidence>
<evidence type="ECO:0000256" key="8">
    <source>
        <dbReference type="ARBA" id="ARBA00022837"/>
    </source>
</evidence>
<feature type="compositionally biased region" description="Low complexity" evidence="14">
    <location>
        <begin position="40"/>
        <end position="52"/>
    </location>
</feature>
<reference evidence="16" key="1">
    <citation type="submission" date="2020-04" db="EMBL/GenBank/DDBJ databases">
        <authorList>
            <person name="Alioto T."/>
            <person name="Alioto T."/>
            <person name="Gomez Garrido J."/>
        </authorList>
    </citation>
    <scope>NUCLEOTIDE SEQUENCE</scope>
    <source>
        <strain evidence="16">A484AB</strain>
    </source>
</reference>
<dbReference type="GO" id="GO:0005509">
    <property type="term" value="F:calcium ion binding"/>
    <property type="evidence" value="ECO:0007669"/>
    <property type="project" value="InterPro"/>
</dbReference>
<evidence type="ECO:0000256" key="9">
    <source>
        <dbReference type="ARBA" id="ARBA00022946"/>
    </source>
</evidence>
<keyword evidence="8" id="KW-0106">Calcium</keyword>
<keyword evidence="6" id="KW-0677">Repeat</keyword>
<dbReference type="PROSITE" id="PS50222">
    <property type="entry name" value="EF_HAND_2"/>
    <property type="match status" value="2"/>
</dbReference>
<keyword evidence="11" id="KW-0496">Mitochondrion</keyword>
<evidence type="ECO:0000256" key="10">
    <source>
        <dbReference type="ARBA" id="ARBA00023065"/>
    </source>
</evidence>
<keyword evidence="10" id="KW-0406">Ion transport</keyword>
<evidence type="ECO:0000256" key="6">
    <source>
        <dbReference type="ARBA" id="ARBA00022737"/>
    </source>
</evidence>
<evidence type="ECO:0000256" key="7">
    <source>
        <dbReference type="ARBA" id="ARBA00022792"/>
    </source>
</evidence>
<dbReference type="PROSITE" id="PS00018">
    <property type="entry name" value="EF_HAND_1"/>
    <property type="match status" value="2"/>
</dbReference>
<dbReference type="AlphaFoldDB" id="A0A7D9HTT0"/>
<dbReference type="OrthoDB" id="10056860at2759"/>
<evidence type="ECO:0000313" key="16">
    <source>
        <dbReference type="EMBL" id="CAB3993501.1"/>
    </source>
</evidence>
<accession>A0A7D9HTT0</accession>
<dbReference type="PANTHER" id="PTHR12294:SF1">
    <property type="entry name" value="CALCIUM UPTAKE PROTEIN 1, MITOCHONDRIAL"/>
    <property type="match status" value="1"/>
</dbReference>
<dbReference type="SMART" id="SM00054">
    <property type="entry name" value="EFh"/>
    <property type="match status" value="2"/>
</dbReference>
<keyword evidence="12 15" id="KW-0472">Membrane</keyword>
<dbReference type="InterPro" id="IPR011992">
    <property type="entry name" value="EF-hand-dom_pair"/>
</dbReference>
<comment type="caution">
    <text evidence="16">The sequence shown here is derived from an EMBL/GenBank/DDBJ whole genome shotgun (WGS) entry which is preliminary data.</text>
</comment>
<evidence type="ECO:0000256" key="2">
    <source>
        <dbReference type="ARBA" id="ARBA00004569"/>
    </source>
</evidence>
<dbReference type="Gene3D" id="1.10.238.10">
    <property type="entry name" value="EF-hand"/>
    <property type="match status" value="2"/>
</dbReference>
<dbReference type="GO" id="GO:1990246">
    <property type="term" value="C:uniplex complex"/>
    <property type="evidence" value="ECO:0007669"/>
    <property type="project" value="TreeGrafter"/>
</dbReference>
<keyword evidence="15" id="KW-0812">Transmembrane</keyword>
<keyword evidence="17" id="KW-1185">Reference proteome</keyword>
<proteinExistence type="inferred from homology"/>
<dbReference type="Proteomes" id="UP001152795">
    <property type="component" value="Unassembled WGS sequence"/>
</dbReference>
<name>A0A7D9HTT0_PARCT</name>
<dbReference type="GO" id="GO:0005758">
    <property type="term" value="C:mitochondrial intermembrane space"/>
    <property type="evidence" value="ECO:0007669"/>
    <property type="project" value="UniProtKB-SubCell"/>
</dbReference>
<organism evidence="16 17">
    <name type="scientific">Paramuricea clavata</name>
    <name type="common">Red gorgonian</name>
    <name type="synonym">Violescent sea-whip</name>
    <dbReference type="NCBI Taxonomy" id="317549"/>
    <lineage>
        <taxon>Eukaryota</taxon>
        <taxon>Metazoa</taxon>
        <taxon>Cnidaria</taxon>
        <taxon>Anthozoa</taxon>
        <taxon>Octocorallia</taxon>
        <taxon>Malacalcyonacea</taxon>
        <taxon>Plexauridae</taxon>
        <taxon>Paramuricea</taxon>
    </lineage>
</organism>
<dbReference type="InterPro" id="IPR039800">
    <property type="entry name" value="MICU1/2/3"/>
</dbReference>
<sequence length="500" mass="56779">MLRLFGRNFIFNRNSRELFTRVQNVRFLAVSSRQYSTNFEEGSSNQSNANESSNRDPEKVKRAKLLDVLIISSIGIIGFGYLIVRRTFSGQVHAKSAEGLERGSGEGLDASAGEGGETQIQRKKRKSFKETRIIGYEDRIRAYSTPDKIFRYFATIQTGHLGTGETEIFMTPRDFVRSLTPGILQPEGLGLDRFKHLDKEKDVYKGYTHDDGTPGESVLQHLGNNGLINFTDYLFLLTVLGTPPRHISIAFKMFDLNGDGDVSADEFDKMQSVLLSLTSTGMRHRDRKTTGNVMGSQVNTGLKEYFFGPQCTQKLTAQRFIEFQQKLQKEVLFLEFQFYEPVDGKITEVEFADMLLTYSSFTSKKKERTLKRIKKTFRENSQGVTFKDYVDFFSFLRNIGDVDTALSFHTACGSDLNPETFKRVAHLVSGVRLQDHIVDVVFKMFDENDDGELSSKEFVSVMKTNLMRGLDKPKDTGFTKLIAAISKCARQSVKEQLFQK</sequence>
<dbReference type="InterPro" id="IPR002048">
    <property type="entry name" value="EF_hand_dom"/>
</dbReference>
<evidence type="ECO:0000256" key="4">
    <source>
        <dbReference type="ARBA" id="ARBA00022568"/>
    </source>
</evidence>
<dbReference type="InterPro" id="IPR018247">
    <property type="entry name" value="EF_Hand_1_Ca_BS"/>
</dbReference>
<protein>
    <submittedName>
        <fullName evidence="16">Calcium uptake 1, mitochondrial-like</fullName>
    </submittedName>
</protein>
<dbReference type="Pfam" id="PF13202">
    <property type="entry name" value="EF-hand_5"/>
    <property type="match status" value="1"/>
</dbReference>
<evidence type="ECO:0000256" key="5">
    <source>
        <dbReference type="ARBA" id="ARBA00022723"/>
    </source>
</evidence>
<dbReference type="PANTHER" id="PTHR12294">
    <property type="entry name" value="EF HAND DOMAIN FAMILY A1,A2-RELATED"/>
    <property type="match status" value="1"/>
</dbReference>
<evidence type="ECO:0000256" key="3">
    <source>
        <dbReference type="ARBA" id="ARBA00022448"/>
    </source>
</evidence>
<evidence type="ECO:0000313" key="17">
    <source>
        <dbReference type="Proteomes" id="UP001152795"/>
    </source>
</evidence>
<keyword evidence="15" id="KW-1133">Transmembrane helix</keyword>
<keyword evidence="3" id="KW-0813">Transport</keyword>
<comment type="similarity">
    <text evidence="13">Belongs to the MICU1 family. MICU1 subfamily.</text>
</comment>
<dbReference type="SUPFAM" id="SSF47473">
    <property type="entry name" value="EF-hand"/>
    <property type="match status" value="2"/>
</dbReference>
<keyword evidence="7" id="KW-0999">Mitochondrion inner membrane</keyword>
<evidence type="ECO:0000256" key="1">
    <source>
        <dbReference type="ARBA" id="ARBA00004273"/>
    </source>
</evidence>
<gene>
    <name evidence="16" type="ORF">PACLA_8A033337</name>
</gene>
<evidence type="ECO:0000256" key="11">
    <source>
        <dbReference type="ARBA" id="ARBA00023128"/>
    </source>
</evidence>
<dbReference type="EMBL" id="CACRXK020002271">
    <property type="protein sequence ID" value="CAB3993501.1"/>
    <property type="molecule type" value="Genomic_DNA"/>
</dbReference>
<evidence type="ECO:0000256" key="13">
    <source>
        <dbReference type="ARBA" id="ARBA00038333"/>
    </source>
</evidence>
<dbReference type="GO" id="GO:0051560">
    <property type="term" value="P:mitochondrial calcium ion homeostasis"/>
    <property type="evidence" value="ECO:0007669"/>
    <property type="project" value="TreeGrafter"/>
</dbReference>
<feature type="region of interest" description="Disordered" evidence="14">
    <location>
        <begin position="99"/>
        <end position="124"/>
    </location>
</feature>
<dbReference type="GO" id="GO:0036444">
    <property type="term" value="P:calcium import into the mitochondrion"/>
    <property type="evidence" value="ECO:0007669"/>
    <property type="project" value="UniProtKB-ARBA"/>
</dbReference>
<evidence type="ECO:0000256" key="12">
    <source>
        <dbReference type="ARBA" id="ARBA00023136"/>
    </source>
</evidence>